<gene>
    <name evidence="2" type="ORF">J7I42_06425</name>
</gene>
<protein>
    <submittedName>
        <fullName evidence="2">DUF3473 domain-containing protein</fullName>
    </submittedName>
</protein>
<feature type="domain" description="NodB homology" evidence="1">
    <location>
        <begin position="40"/>
        <end position="115"/>
    </location>
</feature>
<dbReference type="SUPFAM" id="SSF88713">
    <property type="entry name" value="Glycoside hydrolase/deacetylase"/>
    <property type="match status" value="1"/>
</dbReference>
<dbReference type="InterPro" id="IPR002509">
    <property type="entry name" value="NODB_dom"/>
</dbReference>
<dbReference type="RefSeq" id="WP_209137945.1">
    <property type="nucleotide sequence ID" value="NZ_JAGHKO010000001.1"/>
</dbReference>
<name>A0ABS3YPR9_9BACT</name>
<dbReference type="Gene3D" id="3.20.20.370">
    <property type="entry name" value="Glycoside hydrolase/deacetylase"/>
    <property type="match status" value="1"/>
</dbReference>
<dbReference type="Pfam" id="PF01522">
    <property type="entry name" value="Polysacc_deac_1"/>
    <property type="match status" value="1"/>
</dbReference>
<reference evidence="2 3" key="1">
    <citation type="submission" date="2021-03" db="EMBL/GenBank/DDBJ databases">
        <title>Assistant Professor.</title>
        <authorList>
            <person name="Huq M.A."/>
        </authorList>
    </citation>
    <scope>NUCLEOTIDE SEQUENCE [LARGE SCALE GENOMIC DNA]</scope>
    <source>
        <strain evidence="2 3">MAH-29</strain>
    </source>
</reference>
<organism evidence="2 3">
    <name type="scientific">Niastella soli</name>
    <dbReference type="NCBI Taxonomy" id="2821487"/>
    <lineage>
        <taxon>Bacteria</taxon>
        <taxon>Pseudomonadati</taxon>
        <taxon>Bacteroidota</taxon>
        <taxon>Chitinophagia</taxon>
        <taxon>Chitinophagales</taxon>
        <taxon>Chitinophagaceae</taxon>
        <taxon>Niastella</taxon>
    </lineage>
</organism>
<evidence type="ECO:0000313" key="2">
    <source>
        <dbReference type="EMBL" id="MBO9199892.1"/>
    </source>
</evidence>
<sequence length="285" mass="33314">MSRQQYILMSFDVEEFDMPLEYKQQLSIEEQMETGYRGLQATISIINGTDAACTFFTTANFANWHPDSIRQIARKHEIASHTYYHTGYKTEDLLRSRLELEDISNQPVYGLRMPRLKKVPMADVIAAGYSYDSSVNPTWIPGRYNDLHLPRTIYTDQNMLRVPASVSPRLRIPLFWLAFKNMPYNVFKNLAIKTLRNDGYLCLYFHPWEFTDIWEFEMPGYAKRWSGEKLQQRLYRLIKDLKAEGDFTTMWQMLSTTRSLESRQLNRPAADPLRAPLVASLANKA</sequence>
<proteinExistence type="predicted"/>
<comment type="caution">
    <text evidence="2">The sequence shown here is derived from an EMBL/GenBank/DDBJ whole genome shotgun (WGS) entry which is preliminary data.</text>
</comment>
<keyword evidence="3" id="KW-1185">Reference proteome</keyword>
<dbReference type="InterPro" id="IPR011330">
    <property type="entry name" value="Glyco_hydro/deAcase_b/a-brl"/>
</dbReference>
<dbReference type="Proteomes" id="UP000677244">
    <property type="component" value="Unassembled WGS sequence"/>
</dbReference>
<dbReference type="EMBL" id="JAGHKO010000001">
    <property type="protein sequence ID" value="MBO9199892.1"/>
    <property type="molecule type" value="Genomic_DNA"/>
</dbReference>
<evidence type="ECO:0000313" key="3">
    <source>
        <dbReference type="Proteomes" id="UP000677244"/>
    </source>
</evidence>
<evidence type="ECO:0000259" key="1">
    <source>
        <dbReference type="Pfam" id="PF01522"/>
    </source>
</evidence>
<accession>A0ABS3YPR9</accession>